<feature type="transmembrane region" description="Helical" evidence="5">
    <location>
        <begin position="270"/>
        <end position="293"/>
    </location>
</feature>
<feature type="transmembrane region" description="Helical" evidence="5">
    <location>
        <begin position="134"/>
        <end position="156"/>
    </location>
</feature>
<dbReference type="GO" id="GO:0022857">
    <property type="term" value="F:transmembrane transporter activity"/>
    <property type="evidence" value="ECO:0007669"/>
    <property type="project" value="InterPro"/>
</dbReference>
<dbReference type="PANTHER" id="PTHR47547:SF1">
    <property type="entry name" value="ASPARTATE-PROTON SYMPORTER"/>
    <property type="match status" value="1"/>
</dbReference>
<gene>
    <name evidence="6" type="ORF">B1B_10251</name>
</gene>
<keyword evidence="2 5" id="KW-0812">Transmembrane</keyword>
<feature type="transmembrane region" description="Helical" evidence="5">
    <location>
        <begin position="339"/>
        <end position="358"/>
    </location>
</feature>
<dbReference type="Pfam" id="PF13520">
    <property type="entry name" value="AA_permease_2"/>
    <property type="match status" value="1"/>
</dbReference>
<feature type="transmembrane region" description="Helical" evidence="5">
    <location>
        <begin position="458"/>
        <end position="475"/>
    </location>
</feature>
<evidence type="ECO:0000256" key="1">
    <source>
        <dbReference type="ARBA" id="ARBA00004141"/>
    </source>
</evidence>
<proteinExistence type="predicted"/>
<feature type="transmembrane region" description="Helical" evidence="5">
    <location>
        <begin position="427"/>
        <end position="446"/>
    </location>
</feature>
<feature type="transmembrane region" description="Helical" evidence="5">
    <location>
        <begin position="364"/>
        <end position="384"/>
    </location>
</feature>
<dbReference type="AlphaFoldDB" id="T1BH20"/>
<dbReference type="InterPro" id="IPR002293">
    <property type="entry name" value="AA/rel_permease1"/>
</dbReference>
<comment type="subcellular location">
    <subcellularLocation>
        <location evidence="1">Membrane</location>
        <topology evidence="1">Multi-pass membrane protein</topology>
    </subcellularLocation>
</comment>
<dbReference type="EMBL" id="AUZY01006736">
    <property type="protein sequence ID" value="EQD53435.1"/>
    <property type="molecule type" value="Genomic_DNA"/>
</dbReference>
<keyword evidence="3 5" id="KW-1133">Transmembrane helix</keyword>
<dbReference type="PANTHER" id="PTHR47547">
    <property type="match status" value="1"/>
</dbReference>
<evidence type="ECO:0000313" key="6">
    <source>
        <dbReference type="EMBL" id="EQD53435.1"/>
    </source>
</evidence>
<reference evidence="6" key="1">
    <citation type="submission" date="2013-08" db="EMBL/GenBank/DDBJ databases">
        <authorList>
            <person name="Mendez C."/>
            <person name="Richter M."/>
            <person name="Ferrer M."/>
            <person name="Sanchez J."/>
        </authorList>
    </citation>
    <scope>NUCLEOTIDE SEQUENCE</scope>
</reference>
<comment type="caution">
    <text evidence="6">The sequence shown here is derived from an EMBL/GenBank/DDBJ whole genome shotgun (WGS) entry which is preliminary data.</text>
</comment>
<evidence type="ECO:0000256" key="3">
    <source>
        <dbReference type="ARBA" id="ARBA00022989"/>
    </source>
</evidence>
<accession>T1BH20</accession>
<evidence type="ECO:0000256" key="4">
    <source>
        <dbReference type="ARBA" id="ARBA00023136"/>
    </source>
</evidence>
<dbReference type="InterPro" id="IPR052962">
    <property type="entry name" value="AA_Transporter_AGT"/>
</dbReference>
<keyword evidence="4 5" id="KW-0472">Membrane</keyword>
<feature type="transmembrane region" description="Helical" evidence="5">
    <location>
        <begin position="12"/>
        <end position="34"/>
    </location>
</feature>
<feature type="transmembrane region" description="Helical" evidence="5">
    <location>
        <begin position="46"/>
        <end position="70"/>
    </location>
</feature>
<dbReference type="GO" id="GO:0016020">
    <property type="term" value="C:membrane"/>
    <property type="evidence" value="ECO:0007669"/>
    <property type="project" value="UniProtKB-SubCell"/>
</dbReference>
<feature type="transmembrane region" description="Helical" evidence="5">
    <location>
        <begin position="487"/>
        <end position="509"/>
    </location>
</feature>
<feature type="transmembrane region" description="Helical" evidence="5">
    <location>
        <begin position="231"/>
        <end position="258"/>
    </location>
</feature>
<sequence>MVGPTRLKRDAGVIGLLYASLGAIIGSGWLFGALHASLQAGPFSVLSWIVGAMVVLFLAFVFAELSTMFPNSGALVHMTHVSHGDLVGKVWSWILFLAFVSVPPVEVSAVLTYANNYLPGLIHAKTGLLTGDGFVYAAFLLAFVVALNFLAVRWVIAINSAATWWKVIIPIATIVILMVYSFHPGNMSAHLASTPVSGIFTAVATAGIIFSFLGFQQAIALAGETRNPSRYIPIALIGSVLIAMLIYIGLQVAFIFALKPADIAQGWMNLHFTGMFSPLAAIAVAVGAFWWAVILYVDAIVSPLGTAFIYVTASPRIIMAAGEMGNAPKKVIQLNRQGVPWVGLIVTYIVGVFFFFPFPSWQKLVSAVSLITVLSYSIGPIILLHLRRVLPDAKRPFRLRLTKTISLVAFIAANWIIYWTGYGVVKWLLSLVVLYVVVYLAWYFLIHRGPVSKLGWEQAWWLIPYFGGLWTISLLGPGGLMGGLGDYGFFTGMWLLAVFSVVILFLALYCGQPAEAAERCASEIQNLGSRGLEYTRESQPSP</sequence>
<reference evidence="6" key="2">
    <citation type="journal article" date="2014" name="ISME J.">
        <title>Microbial stratification in low pH oxic and suboxic macroscopic growths along an acid mine drainage.</title>
        <authorList>
            <person name="Mendez-Garcia C."/>
            <person name="Mesa V."/>
            <person name="Sprenger R.R."/>
            <person name="Richter M."/>
            <person name="Diez M.S."/>
            <person name="Solano J."/>
            <person name="Bargiela R."/>
            <person name="Golyshina O.V."/>
            <person name="Manteca A."/>
            <person name="Ramos J.L."/>
            <person name="Gallego J.R."/>
            <person name="Llorente I."/>
            <person name="Martins Dos Santos V.A."/>
            <person name="Jensen O.N."/>
            <person name="Pelaez A.I."/>
            <person name="Sanchez J."/>
            <person name="Ferrer M."/>
        </authorList>
    </citation>
    <scope>NUCLEOTIDE SEQUENCE</scope>
</reference>
<evidence type="ECO:0000256" key="5">
    <source>
        <dbReference type="SAM" id="Phobius"/>
    </source>
</evidence>
<name>T1BH20_9ZZZZ</name>
<feature type="transmembrane region" description="Helical" evidence="5">
    <location>
        <begin position="90"/>
        <end position="113"/>
    </location>
</feature>
<protein>
    <submittedName>
        <fullName evidence="6">Amino acid transporter</fullName>
    </submittedName>
</protein>
<feature type="transmembrane region" description="Helical" evidence="5">
    <location>
        <begin position="162"/>
        <end position="182"/>
    </location>
</feature>
<dbReference type="Gene3D" id="1.20.1740.10">
    <property type="entry name" value="Amino acid/polyamine transporter I"/>
    <property type="match status" value="1"/>
</dbReference>
<feature type="transmembrane region" description="Helical" evidence="5">
    <location>
        <begin position="194"/>
        <end position="219"/>
    </location>
</feature>
<dbReference type="PIRSF" id="PIRSF006060">
    <property type="entry name" value="AA_transporter"/>
    <property type="match status" value="1"/>
</dbReference>
<organism evidence="6">
    <name type="scientific">mine drainage metagenome</name>
    <dbReference type="NCBI Taxonomy" id="410659"/>
    <lineage>
        <taxon>unclassified sequences</taxon>
        <taxon>metagenomes</taxon>
        <taxon>ecological metagenomes</taxon>
    </lineage>
</organism>
<evidence type="ECO:0000256" key="2">
    <source>
        <dbReference type="ARBA" id="ARBA00022692"/>
    </source>
</evidence>
<feature type="transmembrane region" description="Helical" evidence="5">
    <location>
        <begin position="404"/>
        <end position="421"/>
    </location>
</feature>